<evidence type="ECO:0000256" key="6">
    <source>
        <dbReference type="RuleBase" id="RU003870"/>
    </source>
</evidence>
<evidence type="ECO:0000313" key="9">
    <source>
        <dbReference type="Proteomes" id="UP000001416"/>
    </source>
</evidence>
<comment type="function">
    <text evidence="4 6">This protein binds to the 23S rRNA, and is important in its secondary structure. It is located near the subunit interface in the base of the L7/L12 stalk, and near the tRNA binding site of the peptidyltransferase center.</text>
</comment>
<dbReference type="GO" id="GO:0002181">
    <property type="term" value="P:cytoplasmic translation"/>
    <property type="evidence" value="ECO:0007669"/>
    <property type="project" value="TreeGrafter"/>
</dbReference>
<dbReference type="KEGG" id="neu:NE0416"/>
<dbReference type="Gene3D" id="3.90.930.12">
    <property type="entry name" value="Ribosomal protein L6, alpha-beta domain"/>
    <property type="match status" value="2"/>
</dbReference>
<evidence type="ECO:0000313" key="8">
    <source>
        <dbReference type="EMBL" id="CAD84327.1"/>
    </source>
</evidence>
<dbReference type="HOGENOM" id="CLU_065464_1_2_4"/>
<dbReference type="PIRSF" id="PIRSF002162">
    <property type="entry name" value="Ribosomal_L6"/>
    <property type="match status" value="1"/>
</dbReference>
<dbReference type="AlphaFoldDB" id="Q82X76"/>
<feature type="domain" description="Large ribosomal subunit protein uL6 alpha-beta" evidence="7">
    <location>
        <begin position="13"/>
        <end position="85"/>
    </location>
</feature>
<dbReference type="GO" id="GO:0003735">
    <property type="term" value="F:structural constituent of ribosome"/>
    <property type="evidence" value="ECO:0007669"/>
    <property type="project" value="UniProtKB-UniRule"/>
</dbReference>
<dbReference type="Pfam" id="PF00347">
    <property type="entry name" value="Ribosomal_L6"/>
    <property type="match status" value="2"/>
</dbReference>
<protein>
    <recommendedName>
        <fullName evidence="4">Large ribosomal subunit protein uL6</fullName>
    </recommendedName>
</protein>
<dbReference type="eggNOG" id="COG0097">
    <property type="taxonomic scope" value="Bacteria"/>
</dbReference>
<sequence length="180" mass="19560">MSSVFVTTKPIEIPKSVEVQLTEFGVFIKGPLGSLFQAIDAHNAKIVVSSDQLTIEALNATKQTKSIVGTLKALISNMIKGVTAGFEKKLLIIGVGYKAQAAGNILNLNLGFSHPVAYTVPEGIKVETPSTTEILIKGIDKQKVGQVAAEVRSYRRPEPYKGKGIRYFDEKVTIKETKKK</sequence>
<feature type="domain" description="Large ribosomal subunit protein uL6 alpha-beta" evidence="7">
    <location>
        <begin position="93"/>
        <end position="167"/>
    </location>
</feature>
<dbReference type="InterPro" id="IPR019906">
    <property type="entry name" value="Ribosomal_uL6_bac-type"/>
</dbReference>
<dbReference type="GeneID" id="87103624"/>
<name>Q82X76_NITEU</name>
<keyword evidence="3 4" id="KW-0687">Ribonucleoprotein</keyword>
<evidence type="ECO:0000256" key="5">
    <source>
        <dbReference type="RuleBase" id="RU003869"/>
    </source>
</evidence>
<accession>Q82X76</accession>
<dbReference type="PANTHER" id="PTHR11655:SF14">
    <property type="entry name" value="LARGE RIBOSOMAL SUBUNIT PROTEIN UL6M"/>
    <property type="match status" value="1"/>
</dbReference>
<dbReference type="OrthoDB" id="9805007at2"/>
<dbReference type="Proteomes" id="UP000001416">
    <property type="component" value="Chromosome"/>
</dbReference>
<dbReference type="PROSITE" id="PS00525">
    <property type="entry name" value="RIBOSOMAL_L6_1"/>
    <property type="match status" value="1"/>
</dbReference>
<evidence type="ECO:0000256" key="2">
    <source>
        <dbReference type="ARBA" id="ARBA00022980"/>
    </source>
</evidence>
<dbReference type="InterPro" id="IPR020040">
    <property type="entry name" value="Ribosomal_uL6_a/b-dom"/>
</dbReference>
<proteinExistence type="inferred from homology"/>
<dbReference type="NCBIfam" id="TIGR03654">
    <property type="entry name" value="L6_bact"/>
    <property type="match status" value="1"/>
</dbReference>
<evidence type="ECO:0000256" key="3">
    <source>
        <dbReference type="ARBA" id="ARBA00023274"/>
    </source>
</evidence>
<keyword evidence="2 4" id="KW-0689">Ribosomal protein</keyword>
<reference evidence="8 9" key="1">
    <citation type="journal article" date="2003" name="J. Bacteriol.">
        <title>Complete genome sequence of the ammonia-oxidizing bacterium and obligate chemolithoautotroph Nitrosomonas europaea.</title>
        <authorList>
            <person name="Chain P."/>
            <person name="Lamerdin J."/>
            <person name="Larimer F."/>
            <person name="Regala W."/>
            <person name="Land M."/>
            <person name="Hauser L."/>
            <person name="Hooper A."/>
            <person name="Klotz M."/>
            <person name="Norton J."/>
            <person name="Sayavedra-Soto L."/>
            <person name="Arciero D."/>
            <person name="Hommes N."/>
            <person name="Whittaker M."/>
            <person name="Arp D."/>
        </authorList>
    </citation>
    <scope>NUCLEOTIDE SEQUENCE [LARGE SCALE GENOMIC DNA]</scope>
    <source>
        <strain evidence="9">ATCC 19718 / CIP 103999 / KCTC 2705 / NBRC 14298</strain>
    </source>
</reference>
<keyword evidence="4 6" id="KW-0699">rRNA-binding</keyword>
<dbReference type="PhylomeDB" id="Q82X76"/>
<gene>
    <name evidence="4 8" type="primary">rplF</name>
    <name evidence="8" type="ordered locus">NE0416</name>
</gene>
<dbReference type="EMBL" id="AL954747">
    <property type="protein sequence ID" value="CAD84327.1"/>
    <property type="molecule type" value="Genomic_DNA"/>
</dbReference>
<evidence type="ECO:0000256" key="1">
    <source>
        <dbReference type="ARBA" id="ARBA00009356"/>
    </source>
</evidence>
<dbReference type="InterPro" id="IPR036789">
    <property type="entry name" value="Ribosomal_uL6-like_a/b-dom_sf"/>
</dbReference>
<evidence type="ECO:0000256" key="4">
    <source>
        <dbReference type="HAMAP-Rule" id="MF_01365"/>
    </source>
</evidence>
<keyword evidence="9" id="KW-1185">Reference proteome</keyword>
<dbReference type="GO" id="GO:0019843">
    <property type="term" value="F:rRNA binding"/>
    <property type="evidence" value="ECO:0007669"/>
    <property type="project" value="UniProtKB-UniRule"/>
</dbReference>
<evidence type="ECO:0000259" key="7">
    <source>
        <dbReference type="Pfam" id="PF00347"/>
    </source>
</evidence>
<dbReference type="InterPro" id="IPR002358">
    <property type="entry name" value="Ribosomal_uL6_CS"/>
</dbReference>
<keyword evidence="4 6" id="KW-0694">RNA-binding</keyword>
<comment type="subunit">
    <text evidence="4">Part of the 50S ribosomal subunit.</text>
</comment>
<comment type="similarity">
    <text evidence="1 4 5">Belongs to the universal ribosomal protein uL6 family.</text>
</comment>
<dbReference type="RefSeq" id="WP_011111051.1">
    <property type="nucleotide sequence ID" value="NC_004757.1"/>
</dbReference>
<dbReference type="InterPro" id="IPR000702">
    <property type="entry name" value="Ribosomal_uL6-like"/>
</dbReference>
<dbReference type="HAMAP" id="MF_01365_B">
    <property type="entry name" value="Ribosomal_uL6_B"/>
    <property type="match status" value="1"/>
</dbReference>
<dbReference type="PANTHER" id="PTHR11655">
    <property type="entry name" value="60S/50S RIBOSOMAL PROTEIN L6/L9"/>
    <property type="match status" value="1"/>
</dbReference>
<dbReference type="SUPFAM" id="SSF56053">
    <property type="entry name" value="Ribosomal protein L6"/>
    <property type="match status" value="2"/>
</dbReference>
<organism evidence="8 9">
    <name type="scientific">Nitrosomonas europaea (strain ATCC 19718 / CIP 103999 / KCTC 2705 / NBRC 14298)</name>
    <dbReference type="NCBI Taxonomy" id="228410"/>
    <lineage>
        <taxon>Bacteria</taxon>
        <taxon>Pseudomonadati</taxon>
        <taxon>Pseudomonadota</taxon>
        <taxon>Betaproteobacteria</taxon>
        <taxon>Nitrosomonadales</taxon>
        <taxon>Nitrosomonadaceae</taxon>
        <taxon>Nitrosomonas</taxon>
    </lineage>
</organism>
<dbReference type="FunFam" id="3.90.930.12:FF:000001">
    <property type="entry name" value="50S ribosomal protein L6"/>
    <property type="match status" value="1"/>
</dbReference>
<dbReference type="PRINTS" id="PR00059">
    <property type="entry name" value="RIBOSOMALL6"/>
</dbReference>
<dbReference type="STRING" id="228410.NE0416"/>
<dbReference type="GO" id="GO:0022625">
    <property type="term" value="C:cytosolic large ribosomal subunit"/>
    <property type="evidence" value="ECO:0007669"/>
    <property type="project" value="UniProtKB-UniRule"/>
</dbReference>